<protein>
    <recommendedName>
        <fullName evidence="4">NADH-ubiquinone oxidoreductase chain 2</fullName>
        <ecNumber evidence="3">7.1.1.2</ecNumber>
    </recommendedName>
    <alternativeName>
        <fullName evidence="16">NADH dehydrogenase subunit 2</fullName>
    </alternativeName>
</protein>
<dbReference type="GO" id="GO:0008137">
    <property type="term" value="F:NADH dehydrogenase (ubiquinone) activity"/>
    <property type="evidence" value="ECO:0007669"/>
    <property type="project" value="UniProtKB-EC"/>
</dbReference>
<evidence type="ECO:0000256" key="4">
    <source>
        <dbReference type="ARBA" id="ARBA00021008"/>
    </source>
</evidence>
<evidence type="ECO:0000256" key="12">
    <source>
        <dbReference type="ARBA" id="ARBA00023027"/>
    </source>
</evidence>
<evidence type="ECO:0000256" key="7">
    <source>
        <dbReference type="ARBA" id="ARBA00022692"/>
    </source>
</evidence>
<evidence type="ECO:0000256" key="5">
    <source>
        <dbReference type="ARBA" id="ARBA00022448"/>
    </source>
</evidence>
<dbReference type="PANTHER" id="PTHR46552">
    <property type="entry name" value="NADH-UBIQUINONE OXIDOREDUCTASE CHAIN 2"/>
    <property type="match status" value="1"/>
</dbReference>
<keyword evidence="10" id="KW-0249">Electron transport</keyword>
<feature type="transmembrane region" description="Helical" evidence="18">
    <location>
        <begin position="29"/>
        <end position="46"/>
    </location>
</feature>
<comment type="subcellular location">
    <subcellularLocation>
        <location evidence="1">Mitochondrion inner membrane</location>
        <topology evidence="1">Multi-pass membrane protein</topology>
    </subcellularLocation>
</comment>
<reference evidence="21" key="2">
    <citation type="journal article" date="2004" name="Mol. Phylogenet. Evol.">
        <title>Phylogenetic relationships among Opisthobranchia (Mollusca: Gastropoda) based on mitochondrial cox 1, trnV, and rrnL genes.</title>
        <authorList>
            <person name="Grande C."/>
            <person name="Templado J."/>
            <person name="Cervera J.L."/>
            <person name="Zardoya R."/>
        </authorList>
    </citation>
    <scope>NUCLEOTIDE SEQUENCE</scope>
</reference>
<name>B3DFD6_9EUPU</name>
<feature type="chain" id="PRO_5002787159" description="NADH-ubiquinone oxidoreductase chain 2" evidence="19">
    <location>
        <begin position="23"/>
        <end position="307"/>
    </location>
</feature>
<dbReference type="GO" id="GO:0005743">
    <property type="term" value="C:mitochondrial inner membrane"/>
    <property type="evidence" value="ECO:0007669"/>
    <property type="project" value="UniProtKB-SubCell"/>
</dbReference>
<keyword evidence="5" id="KW-0813">Transport</keyword>
<evidence type="ECO:0000256" key="10">
    <source>
        <dbReference type="ARBA" id="ARBA00022982"/>
    </source>
</evidence>
<comment type="catalytic activity">
    <reaction evidence="17">
        <text>a ubiquinone + NADH + 5 H(+)(in) = a ubiquinol + NAD(+) + 4 H(+)(out)</text>
        <dbReference type="Rhea" id="RHEA:29091"/>
        <dbReference type="Rhea" id="RHEA-COMP:9565"/>
        <dbReference type="Rhea" id="RHEA-COMP:9566"/>
        <dbReference type="ChEBI" id="CHEBI:15378"/>
        <dbReference type="ChEBI" id="CHEBI:16389"/>
        <dbReference type="ChEBI" id="CHEBI:17976"/>
        <dbReference type="ChEBI" id="CHEBI:57540"/>
        <dbReference type="ChEBI" id="CHEBI:57945"/>
        <dbReference type="EC" id="7.1.1.2"/>
    </reaction>
</comment>
<feature type="domain" description="NADH:quinone oxidoreductase/Mrp antiporter transmembrane" evidence="20">
    <location>
        <begin position="23"/>
        <end position="208"/>
    </location>
</feature>
<feature type="signal peptide" evidence="19">
    <location>
        <begin position="1"/>
        <end position="22"/>
    </location>
</feature>
<feature type="transmembrane region" description="Helical" evidence="18">
    <location>
        <begin position="251"/>
        <end position="272"/>
    </location>
</feature>
<keyword evidence="19" id="KW-0732">Signal</keyword>
<evidence type="ECO:0000256" key="3">
    <source>
        <dbReference type="ARBA" id="ARBA00012944"/>
    </source>
</evidence>
<feature type="transmembrane region" description="Helical" evidence="18">
    <location>
        <begin position="183"/>
        <end position="211"/>
    </location>
</feature>
<keyword evidence="8" id="KW-0999">Mitochondrion inner membrane</keyword>
<evidence type="ECO:0000256" key="19">
    <source>
        <dbReference type="SAM" id="SignalP"/>
    </source>
</evidence>
<evidence type="ECO:0000256" key="1">
    <source>
        <dbReference type="ARBA" id="ARBA00004448"/>
    </source>
</evidence>
<feature type="transmembrane region" description="Helical" evidence="18">
    <location>
        <begin position="217"/>
        <end position="239"/>
    </location>
</feature>
<evidence type="ECO:0000256" key="18">
    <source>
        <dbReference type="SAM" id="Phobius"/>
    </source>
</evidence>
<evidence type="ECO:0000256" key="17">
    <source>
        <dbReference type="ARBA" id="ARBA00049551"/>
    </source>
</evidence>
<keyword evidence="7 18" id="KW-0812">Transmembrane</keyword>
<evidence type="ECO:0000256" key="11">
    <source>
        <dbReference type="ARBA" id="ARBA00022989"/>
    </source>
</evidence>
<feature type="transmembrane region" description="Helical" evidence="18">
    <location>
        <begin position="83"/>
        <end position="100"/>
    </location>
</feature>
<evidence type="ECO:0000256" key="14">
    <source>
        <dbReference type="ARBA" id="ARBA00023128"/>
    </source>
</evidence>
<keyword evidence="15 18" id="KW-0472">Membrane</keyword>
<feature type="transmembrane region" description="Helical" evidence="18">
    <location>
        <begin position="58"/>
        <end position="77"/>
    </location>
</feature>
<dbReference type="InterPro" id="IPR050175">
    <property type="entry name" value="Complex_I_Subunit_2"/>
</dbReference>
<evidence type="ECO:0000256" key="6">
    <source>
        <dbReference type="ARBA" id="ARBA00022660"/>
    </source>
</evidence>
<reference evidence="21" key="1">
    <citation type="journal article" date="2004" name="Mol. Biol. Evol.">
        <title>Molecular phylogeny of euthyneura (mollusca: gastropoda).</title>
        <authorList>
            <person name="Grande C."/>
            <person name="Templado J."/>
            <person name="Cervera J.L."/>
            <person name="Zardoya R."/>
        </authorList>
    </citation>
    <scope>NUCLEOTIDE SEQUENCE</scope>
</reference>
<comment type="similarity">
    <text evidence="2">Belongs to the complex I subunit 2 family.</text>
</comment>
<feature type="transmembrane region" description="Helical" evidence="18">
    <location>
        <begin position="284"/>
        <end position="305"/>
    </location>
</feature>
<dbReference type="Pfam" id="PF00361">
    <property type="entry name" value="Proton_antipo_M"/>
    <property type="match status" value="1"/>
</dbReference>
<dbReference type="PANTHER" id="PTHR46552:SF1">
    <property type="entry name" value="NADH-UBIQUINONE OXIDOREDUCTASE CHAIN 2"/>
    <property type="match status" value="1"/>
</dbReference>
<evidence type="ECO:0000259" key="20">
    <source>
        <dbReference type="Pfam" id="PF00361"/>
    </source>
</evidence>
<keyword evidence="11 18" id="KW-1133">Transmembrane helix</keyword>
<evidence type="ECO:0000256" key="9">
    <source>
        <dbReference type="ARBA" id="ARBA00022967"/>
    </source>
</evidence>
<accession>B3DFD6</accession>
<feature type="transmembrane region" description="Helical" evidence="18">
    <location>
        <begin position="144"/>
        <end position="162"/>
    </location>
</feature>
<keyword evidence="9" id="KW-1278">Translocase</keyword>
<keyword evidence="13" id="KW-0830">Ubiquinone</keyword>
<feature type="transmembrane region" description="Helical" evidence="18">
    <location>
        <begin position="105"/>
        <end position="124"/>
    </location>
</feature>
<sequence>MSISNLLLFLMLVLGPVISVSATSWPVCWAGMEIGILGLIPLLFIGNSPFSKESALKYFCIQALASALIFVGGMVLFTLLKSYFIYSLVFLMGVCLKLAIFPGHFWVTGVVYGLGWVSVCFILGPLKVPPLAFLSEFNSIFPESVSWVLLLSGVSAIVGASLGNNQTNIRAMLGASSIAHSGWMGAATVFGGLWLYLAIYLLVLVFLLLFLWQGDMFMGSMGVLSMEGLPPFIMFLAKLKVVQSALMAENAFIWLGLPLSGALLSLIFYLKFSYSLLLSSEQFPARFGALSFMVVNFLGVAWLLASF</sequence>
<dbReference type="EMBL" id="AY345048">
    <property type="protein sequence ID" value="ACE62823.1"/>
    <property type="molecule type" value="Genomic_DNA"/>
</dbReference>
<keyword evidence="14 21" id="KW-0496">Mitochondrion</keyword>
<evidence type="ECO:0000256" key="8">
    <source>
        <dbReference type="ARBA" id="ARBA00022792"/>
    </source>
</evidence>
<evidence type="ECO:0000256" key="15">
    <source>
        <dbReference type="ARBA" id="ARBA00023136"/>
    </source>
</evidence>
<dbReference type="EC" id="7.1.1.2" evidence="3"/>
<evidence type="ECO:0000313" key="21">
    <source>
        <dbReference type="EMBL" id="ACE62823.1"/>
    </source>
</evidence>
<organism evidence="21">
    <name type="scientific">Onchidella celtica</name>
    <name type="common">Celtic sea slug</name>
    <dbReference type="NCBI Taxonomy" id="36933"/>
    <lineage>
        <taxon>Eukaryota</taxon>
        <taxon>Metazoa</taxon>
        <taxon>Spiralia</taxon>
        <taxon>Lophotrochozoa</taxon>
        <taxon>Mollusca</taxon>
        <taxon>Gastropoda</taxon>
        <taxon>Heterobranchia</taxon>
        <taxon>Euthyneura</taxon>
        <taxon>Panpulmonata</taxon>
        <taxon>Eupulmonata</taxon>
        <taxon>Systellommatophora</taxon>
        <taxon>Onchidioidea</taxon>
        <taxon>Onchidiidae</taxon>
        <taxon>Onchidella</taxon>
    </lineage>
</organism>
<reference evidence="21" key="3">
    <citation type="journal article" date="2008" name="BMC Evol. Biol.">
        <title>Evolution of gastropod mitochondrial genome arrangements.</title>
        <authorList>
            <person name="Grande C."/>
            <person name="Templado J."/>
            <person name="Zardoya R."/>
        </authorList>
    </citation>
    <scope>NUCLEOTIDE SEQUENCE</scope>
</reference>
<geneLocation type="mitochondrion" evidence="21"/>
<keyword evidence="12" id="KW-0520">NAD</keyword>
<dbReference type="GO" id="GO:0006120">
    <property type="term" value="P:mitochondrial electron transport, NADH to ubiquinone"/>
    <property type="evidence" value="ECO:0007669"/>
    <property type="project" value="TreeGrafter"/>
</dbReference>
<evidence type="ECO:0000256" key="2">
    <source>
        <dbReference type="ARBA" id="ARBA00007012"/>
    </source>
</evidence>
<dbReference type="InterPro" id="IPR001750">
    <property type="entry name" value="ND/Mrp_TM"/>
</dbReference>
<evidence type="ECO:0000256" key="16">
    <source>
        <dbReference type="ARBA" id="ARBA00031028"/>
    </source>
</evidence>
<proteinExistence type="inferred from homology"/>
<keyword evidence="6" id="KW-0679">Respiratory chain</keyword>
<dbReference type="AlphaFoldDB" id="B3DFD6"/>
<gene>
    <name evidence="21" type="primary">nad2</name>
</gene>
<evidence type="ECO:0000256" key="13">
    <source>
        <dbReference type="ARBA" id="ARBA00023075"/>
    </source>
</evidence>